<proteinExistence type="inferred from homology"/>
<dbReference type="GO" id="GO:0005737">
    <property type="term" value="C:cytoplasm"/>
    <property type="evidence" value="ECO:0007669"/>
    <property type="project" value="UniProtKB-SubCell"/>
</dbReference>
<dbReference type="InterPro" id="IPR041617">
    <property type="entry name" value="TPR_MalT"/>
</dbReference>
<dbReference type="Pfam" id="PF17874">
    <property type="entry name" value="TPR_MalT"/>
    <property type="match status" value="1"/>
</dbReference>
<dbReference type="PANTHER" id="PTHR46630">
    <property type="entry name" value="TETRATRICOPEPTIDE REPEAT PROTEIN 29"/>
    <property type="match status" value="1"/>
</dbReference>
<keyword evidence="2" id="KW-0963">Cytoplasm</keyword>
<keyword evidence="3" id="KW-0677">Repeat</keyword>
<evidence type="ECO:0000313" key="8">
    <source>
        <dbReference type="EMBL" id="GCE22419.1"/>
    </source>
</evidence>
<dbReference type="AlphaFoldDB" id="A0A402ATM5"/>
<evidence type="ECO:0000256" key="1">
    <source>
        <dbReference type="ARBA" id="ARBA00004496"/>
    </source>
</evidence>
<name>A0A402ATM5_9CHLR</name>
<reference evidence="9" key="1">
    <citation type="submission" date="2018-12" db="EMBL/GenBank/DDBJ databases">
        <title>Tengunoibacter tsumagoiensis gen. nov., sp. nov., Dictyobacter kobayashii sp. nov., D. alpinus sp. nov., and D. joshuensis sp. nov. and description of Dictyobacteraceae fam. nov. within the order Ktedonobacterales isolated from Tengu-no-mugimeshi.</title>
        <authorList>
            <person name="Wang C.M."/>
            <person name="Zheng Y."/>
            <person name="Sakai Y."/>
            <person name="Toyoda A."/>
            <person name="Minakuchi Y."/>
            <person name="Abe K."/>
            <person name="Yokota A."/>
            <person name="Yabe S."/>
        </authorList>
    </citation>
    <scope>NUCLEOTIDE SEQUENCE [LARGE SCALE GENOMIC DNA]</scope>
    <source>
        <strain evidence="9">Uno11</strain>
    </source>
</reference>
<organism evidence="8 9">
    <name type="scientific">Dictyobacter kobayashii</name>
    <dbReference type="NCBI Taxonomy" id="2014872"/>
    <lineage>
        <taxon>Bacteria</taxon>
        <taxon>Bacillati</taxon>
        <taxon>Chloroflexota</taxon>
        <taxon>Ktedonobacteria</taxon>
        <taxon>Ktedonobacterales</taxon>
        <taxon>Dictyobacteraceae</taxon>
        <taxon>Dictyobacter</taxon>
    </lineage>
</organism>
<comment type="subcellular location">
    <subcellularLocation>
        <location evidence="1">Cytoplasm</location>
    </subcellularLocation>
</comment>
<comment type="similarity">
    <text evidence="5">Belongs to the Rap family.</text>
</comment>
<dbReference type="PANTHER" id="PTHR46630:SF1">
    <property type="entry name" value="TETRATRICOPEPTIDE REPEAT PROTEIN 29"/>
    <property type="match status" value="1"/>
</dbReference>
<keyword evidence="4" id="KW-0802">TPR repeat</keyword>
<keyword evidence="9" id="KW-1185">Reference proteome</keyword>
<dbReference type="Gene3D" id="1.25.40.10">
    <property type="entry name" value="Tetratricopeptide repeat domain"/>
    <property type="match status" value="1"/>
</dbReference>
<feature type="coiled-coil region" evidence="6">
    <location>
        <begin position="310"/>
        <end position="337"/>
    </location>
</feature>
<dbReference type="InterPro" id="IPR011990">
    <property type="entry name" value="TPR-like_helical_dom_sf"/>
</dbReference>
<dbReference type="EMBL" id="BIFS01000002">
    <property type="protein sequence ID" value="GCE22419.1"/>
    <property type="molecule type" value="Genomic_DNA"/>
</dbReference>
<protein>
    <recommendedName>
        <fullName evidence="7">MalT-like TPR region domain-containing protein</fullName>
    </recommendedName>
</protein>
<dbReference type="InterPro" id="IPR051476">
    <property type="entry name" value="Bac_ResReg_Asp_Phosphatase"/>
</dbReference>
<evidence type="ECO:0000256" key="6">
    <source>
        <dbReference type="SAM" id="Coils"/>
    </source>
</evidence>
<dbReference type="InterPro" id="IPR019734">
    <property type="entry name" value="TPR_rpt"/>
</dbReference>
<comment type="caution">
    <text evidence="8">The sequence shown here is derived from an EMBL/GenBank/DDBJ whole genome shotgun (WGS) entry which is preliminary data.</text>
</comment>
<evidence type="ECO:0000256" key="3">
    <source>
        <dbReference type="ARBA" id="ARBA00022737"/>
    </source>
</evidence>
<evidence type="ECO:0000259" key="7">
    <source>
        <dbReference type="Pfam" id="PF17874"/>
    </source>
</evidence>
<gene>
    <name evidence="8" type="ORF">KDK_62190</name>
</gene>
<evidence type="ECO:0000256" key="4">
    <source>
        <dbReference type="ARBA" id="ARBA00022803"/>
    </source>
</evidence>
<dbReference type="Proteomes" id="UP000287188">
    <property type="component" value="Unassembled WGS sequence"/>
</dbReference>
<evidence type="ECO:0000313" key="9">
    <source>
        <dbReference type="Proteomes" id="UP000287188"/>
    </source>
</evidence>
<evidence type="ECO:0000256" key="2">
    <source>
        <dbReference type="ARBA" id="ARBA00022490"/>
    </source>
</evidence>
<accession>A0A402ATM5</accession>
<keyword evidence="6" id="KW-0175">Coiled coil</keyword>
<feature type="domain" description="MalT-like TPR region" evidence="7">
    <location>
        <begin position="154"/>
        <end position="320"/>
    </location>
</feature>
<evidence type="ECO:0000256" key="5">
    <source>
        <dbReference type="ARBA" id="ARBA00038253"/>
    </source>
</evidence>
<dbReference type="SMART" id="SM00028">
    <property type="entry name" value="TPR"/>
    <property type="match status" value="5"/>
</dbReference>
<dbReference type="SUPFAM" id="SSF48452">
    <property type="entry name" value="TPR-like"/>
    <property type="match status" value="1"/>
</dbReference>
<sequence length="337" mass="37864">MTQENQWQEALPAQFGKVLEALEGIASTYYMTGRLEQALHIFQAGRPLLAMPEVTLHDQAQFLLHYGQMLTRKTQYENAPEDEAVELLQQARRLAVQLDDKPLIADAVDSIGFAGYVAASNRREGDPSLLQVYFQEALERRQALQDQRGISESLFHLGLIEDIIDQPEQAHVYYTQALQLARQHNHPGEASEALRHLGFHALRDGQLAEAQQYLSEALHTAEQSGRQLSIPFAHVALSDVYLEQHKLDLASEHARKALELAQSMHVTRAHIFALSNLGSICQARGDKMQARAYYEQAHQLAQEIGLGYAIQQANAALQQLTERADNQASTKKQEQQK</sequence>
<dbReference type="RefSeq" id="WP_126555214.1">
    <property type="nucleotide sequence ID" value="NZ_BIFS01000002.1"/>
</dbReference>
<dbReference type="OrthoDB" id="153230at2"/>